<reference evidence="1" key="1">
    <citation type="journal article" date="2018" name="Genome Biol.">
        <title>SKESA: strategic k-mer extension for scrupulous assemblies.</title>
        <authorList>
            <person name="Souvorov A."/>
            <person name="Agarwala R."/>
            <person name="Lipman D.J."/>
        </authorList>
    </citation>
    <scope>NUCLEOTIDE SEQUENCE</scope>
    <source>
        <strain evidence="1">166-88</strain>
    </source>
</reference>
<protein>
    <submittedName>
        <fullName evidence="1">RHS repeat-associated core domain-containing protein</fullName>
    </submittedName>
</protein>
<comment type="caution">
    <text evidence="1">The sequence shown here is derived from an EMBL/GenBank/DDBJ whole genome shotgun (WGS) entry which is preliminary data.</text>
</comment>
<feature type="non-terminal residue" evidence="1">
    <location>
        <position position="182"/>
    </location>
</feature>
<sequence>EGAQDDWEYYRYDARSQRVVKGSRRQTGSGTQTQRVVYLPGLELRTKSSGESLQTVVAGNVRLLHWESGKPEGLNNDGLRYSYDNLTGNCGLEVDEDGCIISAEEYYPYGGTSLWTGRGETEADDKTVRYSGKEQDATGLYYYGYRYYQPWAGRWTSADPAGAVDGLNLYRMCRNNPVTFRD</sequence>
<dbReference type="InterPro" id="IPR050708">
    <property type="entry name" value="T6SS_VgrG/RHS"/>
</dbReference>
<dbReference type="InterPro" id="IPR022385">
    <property type="entry name" value="Rhs_assc_core"/>
</dbReference>
<dbReference type="AlphaFoldDB" id="A0A736I4X4"/>
<dbReference type="Gene3D" id="2.180.10.10">
    <property type="entry name" value="RHS repeat-associated core"/>
    <property type="match status" value="1"/>
</dbReference>
<evidence type="ECO:0000313" key="1">
    <source>
        <dbReference type="EMBL" id="HAE7582981.1"/>
    </source>
</evidence>
<accession>A0A736I4X4</accession>
<name>A0A736I4X4_SALHO</name>
<reference evidence="1" key="2">
    <citation type="submission" date="2018-07" db="EMBL/GenBank/DDBJ databases">
        <authorList>
            <consortium name="NCBI Pathogen Detection Project"/>
        </authorList>
    </citation>
    <scope>NUCLEOTIDE SEQUENCE</scope>
    <source>
        <strain evidence="1">166-88</strain>
    </source>
</reference>
<proteinExistence type="predicted"/>
<dbReference type="PANTHER" id="PTHR32305:SF15">
    <property type="entry name" value="PROTEIN RHSA-RELATED"/>
    <property type="match status" value="1"/>
</dbReference>
<feature type="non-terminal residue" evidence="1">
    <location>
        <position position="1"/>
    </location>
</feature>
<dbReference type="NCBIfam" id="TIGR03696">
    <property type="entry name" value="Rhs_assc_core"/>
    <property type="match status" value="1"/>
</dbReference>
<dbReference type="PANTHER" id="PTHR32305">
    <property type="match status" value="1"/>
</dbReference>
<dbReference type="EMBL" id="DAASYS010000078">
    <property type="protein sequence ID" value="HAE7582981.1"/>
    <property type="molecule type" value="Genomic_DNA"/>
</dbReference>
<gene>
    <name evidence="1" type="ORF">GND75_004737</name>
</gene>
<organism evidence="1">
    <name type="scientific">Salmonella enterica subsp. houtenae serovar 44:z36[z38]:-</name>
    <dbReference type="NCBI Taxonomy" id="1967609"/>
    <lineage>
        <taxon>Bacteria</taxon>
        <taxon>Pseudomonadati</taxon>
        <taxon>Pseudomonadota</taxon>
        <taxon>Gammaproteobacteria</taxon>
        <taxon>Enterobacterales</taxon>
        <taxon>Enterobacteriaceae</taxon>
        <taxon>Salmonella</taxon>
    </lineage>
</organism>